<dbReference type="Proteomes" id="UP000790787">
    <property type="component" value="Chromosome 12"/>
</dbReference>
<proteinExistence type="predicted"/>
<dbReference type="RefSeq" id="XP_075083603.1">
    <property type="nucleotide sequence ID" value="XM_075227502.1"/>
</dbReference>
<organism evidence="1 2">
    <name type="scientific">Nicotiana tabacum</name>
    <name type="common">Common tobacco</name>
    <dbReference type="NCBI Taxonomy" id="4097"/>
    <lineage>
        <taxon>Eukaryota</taxon>
        <taxon>Viridiplantae</taxon>
        <taxon>Streptophyta</taxon>
        <taxon>Embryophyta</taxon>
        <taxon>Tracheophyta</taxon>
        <taxon>Spermatophyta</taxon>
        <taxon>Magnoliopsida</taxon>
        <taxon>eudicotyledons</taxon>
        <taxon>Gunneridae</taxon>
        <taxon>Pentapetalae</taxon>
        <taxon>asterids</taxon>
        <taxon>lamiids</taxon>
        <taxon>Solanales</taxon>
        <taxon>Solanaceae</taxon>
        <taxon>Nicotianoideae</taxon>
        <taxon>Nicotianeae</taxon>
        <taxon>Nicotiana</taxon>
    </lineage>
</organism>
<protein>
    <submittedName>
        <fullName evidence="2">Uncharacterized protein LOC142167340</fullName>
    </submittedName>
</protein>
<reference evidence="1" key="1">
    <citation type="journal article" date="2014" name="Nat. Commun.">
        <title>The tobacco genome sequence and its comparison with those of tomato and potato.</title>
        <authorList>
            <person name="Sierro N."/>
            <person name="Battey J.N."/>
            <person name="Ouadi S."/>
            <person name="Bakaher N."/>
            <person name="Bovet L."/>
            <person name="Willig A."/>
            <person name="Goepfert S."/>
            <person name="Peitsch M.C."/>
            <person name="Ivanov N.V."/>
        </authorList>
    </citation>
    <scope>NUCLEOTIDE SEQUENCE [LARGE SCALE GENOMIC DNA]</scope>
</reference>
<keyword evidence="1" id="KW-1185">Reference proteome</keyword>
<gene>
    <name evidence="2" type="primary">LOC142167340</name>
</gene>
<evidence type="ECO:0000313" key="1">
    <source>
        <dbReference type="Proteomes" id="UP000790787"/>
    </source>
</evidence>
<accession>A0AC58SF50</accession>
<reference evidence="2" key="2">
    <citation type="submission" date="2025-08" db="UniProtKB">
        <authorList>
            <consortium name="RefSeq"/>
        </authorList>
    </citation>
    <scope>IDENTIFICATION</scope>
    <source>
        <tissue evidence="2">Leaf</tissue>
    </source>
</reference>
<evidence type="ECO:0000313" key="2">
    <source>
        <dbReference type="RefSeq" id="XP_075083603.1"/>
    </source>
</evidence>
<name>A0AC58SF50_TOBAC</name>
<sequence>MDSSCSKHMNGSTNDLLSLKALQGGSVSFGNRKKGYIMGVGRIEKSLTHSIENVYYVKGLKYSLLSVSQICDKGNKVEFVSKICTVRNLVTGEVVLVAKRYKNIYVADFESLQNGDLSCLSDVDDDVELWHRRLGHASFMLLNNSKNTSTKRCRREENRTLEDMARTMLIDSGVAKGFWAEAVNTACYLVNRCMIRSLLNKIPYELLNGRKPKLTHLRTFGCKCFVLNNGKEPLGKFDAKSDEGIFLGYSSQSKAYKVYNKRPQCVEESIQVIFDEAQHPLGKAAHDKAD</sequence>